<dbReference type="Pfam" id="PF14853">
    <property type="entry name" value="Fis1_TPR_C"/>
    <property type="match status" value="1"/>
</dbReference>
<dbReference type="InterPro" id="IPR019734">
    <property type="entry name" value="TPR_rpt"/>
</dbReference>
<dbReference type="VEuPathDB" id="ToxoDB:LOC34618602"/>
<evidence type="ECO:0000256" key="1">
    <source>
        <dbReference type="PROSITE-ProRule" id="PRU00339"/>
    </source>
</evidence>
<dbReference type="PROSITE" id="PS50005">
    <property type="entry name" value="TPR"/>
    <property type="match status" value="1"/>
</dbReference>
<comment type="caution">
    <text evidence="2">The sequence shown here is derived from an EMBL/GenBank/DDBJ whole genome shotgun (WGS) entry which is preliminary data.</text>
</comment>
<sequence length="140" mass="15556">MEGPPGLDLHEETEALRAQYLQFELASLLSCSPRKANLREATDLLTELLDIGFSRTDCLFQLALVHLKLGEYSLAKRRVETLLRMEPRNLSALSLHSLILDRASHDGVIGSLLIGVLAGMGARQRPPMSHPTHWSPQFST</sequence>
<dbReference type="GO" id="GO:0000266">
    <property type="term" value="P:mitochondrial fission"/>
    <property type="evidence" value="ECO:0007669"/>
    <property type="project" value="InterPro"/>
</dbReference>
<dbReference type="SUPFAM" id="SSF48452">
    <property type="entry name" value="TPR-like"/>
    <property type="match status" value="1"/>
</dbReference>
<dbReference type="VEuPathDB" id="ToxoDB:cyc_01625"/>
<dbReference type="PANTHER" id="PTHR13247:SF0">
    <property type="entry name" value="MITOCHONDRIAL FISSION 1 PROTEIN"/>
    <property type="match status" value="1"/>
</dbReference>
<dbReference type="InterPro" id="IPR011990">
    <property type="entry name" value="TPR-like_helical_dom_sf"/>
</dbReference>
<dbReference type="Gene3D" id="1.25.40.10">
    <property type="entry name" value="Tetratricopeptide repeat domain"/>
    <property type="match status" value="1"/>
</dbReference>
<dbReference type="InterPro" id="IPR028061">
    <property type="entry name" value="Fis1_TPR_C"/>
</dbReference>
<evidence type="ECO:0000313" key="3">
    <source>
        <dbReference type="Proteomes" id="UP000095192"/>
    </source>
</evidence>
<organism evidence="2 3">
    <name type="scientific">Cyclospora cayetanensis</name>
    <dbReference type="NCBI Taxonomy" id="88456"/>
    <lineage>
        <taxon>Eukaryota</taxon>
        <taxon>Sar</taxon>
        <taxon>Alveolata</taxon>
        <taxon>Apicomplexa</taxon>
        <taxon>Conoidasida</taxon>
        <taxon>Coccidia</taxon>
        <taxon>Eucoccidiorida</taxon>
        <taxon>Eimeriorina</taxon>
        <taxon>Eimeriidae</taxon>
        <taxon>Cyclospora</taxon>
    </lineage>
</organism>
<dbReference type="InParanoid" id="A0A1D3D400"/>
<dbReference type="GO" id="GO:0016559">
    <property type="term" value="P:peroxisome fission"/>
    <property type="evidence" value="ECO:0007669"/>
    <property type="project" value="TreeGrafter"/>
</dbReference>
<dbReference type="GO" id="GO:0005741">
    <property type="term" value="C:mitochondrial outer membrane"/>
    <property type="evidence" value="ECO:0007669"/>
    <property type="project" value="TreeGrafter"/>
</dbReference>
<evidence type="ECO:0000313" key="2">
    <source>
        <dbReference type="EMBL" id="OEH78183.1"/>
    </source>
</evidence>
<dbReference type="PANTHER" id="PTHR13247">
    <property type="entry name" value="TETRATRICOPEPTIDE REPEAT PROTEIN 11 TPR REPEAT PROTEIN 11"/>
    <property type="match status" value="1"/>
</dbReference>
<keyword evidence="3" id="KW-1185">Reference proteome</keyword>
<dbReference type="AlphaFoldDB" id="A0A1D3D400"/>
<reference evidence="2 3" key="1">
    <citation type="journal article" date="2016" name="BMC Genomics">
        <title>Comparative genomics reveals Cyclospora cayetanensis possesses coccidia-like metabolism and invasion components but unique surface antigens.</title>
        <authorList>
            <person name="Liu S."/>
            <person name="Wang L."/>
            <person name="Zheng H."/>
            <person name="Xu Z."/>
            <person name="Roellig D.M."/>
            <person name="Li N."/>
            <person name="Frace M.A."/>
            <person name="Tang K."/>
            <person name="Arrowood M.J."/>
            <person name="Moss D.M."/>
            <person name="Zhang L."/>
            <person name="Feng Y."/>
            <person name="Xiao L."/>
        </authorList>
    </citation>
    <scope>NUCLEOTIDE SEQUENCE [LARGE SCALE GENOMIC DNA]</scope>
    <source>
        <strain evidence="2 3">CHN_HEN01</strain>
    </source>
</reference>
<name>A0A1D3D400_9EIME</name>
<dbReference type="EMBL" id="JROU02000831">
    <property type="protein sequence ID" value="OEH78183.1"/>
    <property type="molecule type" value="Genomic_DNA"/>
</dbReference>
<dbReference type="InterPro" id="IPR016543">
    <property type="entry name" value="Fis1"/>
</dbReference>
<accession>A0A1D3D400</accession>
<feature type="repeat" description="TPR" evidence="1">
    <location>
        <begin position="56"/>
        <end position="89"/>
    </location>
</feature>
<dbReference type="Proteomes" id="UP000095192">
    <property type="component" value="Unassembled WGS sequence"/>
</dbReference>
<protein>
    <submittedName>
        <fullName evidence="2">Uncharacterized protein</fullName>
    </submittedName>
</protein>
<dbReference type="FunCoup" id="A0A1D3D400">
    <property type="interactions" value="124"/>
</dbReference>
<gene>
    <name evidence="2" type="ORF">cyc_01625</name>
</gene>
<dbReference type="GO" id="GO:0000422">
    <property type="term" value="P:autophagy of mitochondrion"/>
    <property type="evidence" value="ECO:0007669"/>
    <property type="project" value="TreeGrafter"/>
</dbReference>
<proteinExistence type="predicted"/>
<dbReference type="GO" id="GO:0005778">
    <property type="term" value="C:peroxisomal membrane"/>
    <property type="evidence" value="ECO:0007669"/>
    <property type="project" value="TreeGrafter"/>
</dbReference>
<dbReference type="CDD" id="cd12212">
    <property type="entry name" value="Fis1"/>
    <property type="match status" value="1"/>
</dbReference>
<keyword evidence="1" id="KW-0802">TPR repeat</keyword>
<dbReference type="InterPro" id="IPR033745">
    <property type="entry name" value="Fis1_cytosol"/>
</dbReference>